<dbReference type="SUPFAM" id="SSF50156">
    <property type="entry name" value="PDZ domain-like"/>
    <property type="match status" value="1"/>
</dbReference>
<feature type="compositionally biased region" description="Polar residues" evidence="4">
    <location>
        <begin position="74"/>
        <end position="83"/>
    </location>
</feature>
<sequence length="463" mass="48397">MRAEVPAALSAAVSALLAGLPLPAQPAPPSLPPQSHARPAPDASLSARATFFNPFSPKQPAPPSKTAPSPPAQNTRQDSSSPRASDLQLFDSGAPPAARTKPARHPPSFVTQAVRSVGTSVVRIDTERVIRPSSSIPSALDPIFDDPALSRLFGEPPTKIRMERGQGSGFIISADGYLLTNAHVVRNAHRVTVTLTDGRSFVGVVKGADEYLDLAVIKVDTEGKKLPVATMGTSAELEVGDWVIAVGNPVGLDNTVTLGIVSSLNRSSSEVGIPEKRLNLIQTSASLNPGSSGGPICNQWGEVVGISTAVRANAEAIGFAIPIDIAKEVASELARGRTLAHAFLGIKMSNHNSSVAKRANKDPNAGVIVPEVDGAIVIRVVPKSPAAESGLRRNDVIVAIDGKKVRNAKDVQASVDRARVGQMVNMQVFRGDASSALTLGIKTGNLSLIKRDNLPRTIIVPGQ</sequence>
<evidence type="ECO:0000256" key="4">
    <source>
        <dbReference type="SAM" id="MobiDB-lite"/>
    </source>
</evidence>
<proteinExistence type="inferred from homology"/>
<keyword evidence="3" id="KW-0378">Hydrolase</keyword>
<keyword evidence="2" id="KW-0645">Protease</keyword>
<comment type="similarity">
    <text evidence="1">Belongs to the peptidase S1C family.</text>
</comment>
<dbReference type="Gene3D" id="2.40.10.120">
    <property type="match status" value="1"/>
</dbReference>
<dbReference type="STRING" id="2769.R7QFP4"/>
<feature type="chain" id="PRO_5004454535" description="PDZ domain-containing protein" evidence="5">
    <location>
        <begin position="27"/>
        <end position="463"/>
    </location>
</feature>
<dbReference type="Proteomes" id="UP000012073">
    <property type="component" value="Unassembled WGS sequence"/>
</dbReference>
<dbReference type="PROSITE" id="PS50106">
    <property type="entry name" value="PDZ"/>
    <property type="match status" value="1"/>
</dbReference>
<dbReference type="SUPFAM" id="SSF50494">
    <property type="entry name" value="Trypsin-like serine proteases"/>
    <property type="match status" value="1"/>
</dbReference>
<dbReference type="GeneID" id="17324419"/>
<name>R7QFP4_CHOCR</name>
<dbReference type="PANTHER" id="PTHR22939">
    <property type="entry name" value="SERINE PROTEASE FAMILY S1C HTRA-RELATED"/>
    <property type="match status" value="1"/>
</dbReference>
<evidence type="ECO:0000256" key="3">
    <source>
        <dbReference type="ARBA" id="ARBA00022801"/>
    </source>
</evidence>
<feature type="region of interest" description="Disordered" evidence="4">
    <location>
        <begin position="21"/>
        <end position="112"/>
    </location>
</feature>
<feature type="domain" description="PDZ" evidence="6">
    <location>
        <begin position="322"/>
        <end position="432"/>
    </location>
</feature>
<dbReference type="InterPro" id="IPR001478">
    <property type="entry name" value="PDZ"/>
</dbReference>
<keyword evidence="5" id="KW-0732">Signal</keyword>
<dbReference type="InterPro" id="IPR036034">
    <property type="entry name" value="PDZ_sf"/>
</dbReference>
<evidence type="ECO:0000313" key="8">
    <source>
        <dbReference type="Proteomes" id="UP000012073"/>
    </source>
</evidence>
<dbReference type="KEGG" id="ccp:CHC_T00005552001"/>
<evidence type="ECO:0000256" key="5">
    <source>
        <dbReference type="SAM" id="SignalP"/>
    </source>
</evidence>
<dbReference type="Pfam" id="PF13365">
    <property type="entry name" value="Trypsin_2"/>
    <property type="match status" value="1"/>
</dbReference>
<dbReference type="Gramene" id="CDF36894">
    <property type="protein sequence ID" value="CDF36894"/>
    <property type="gene ID" value="CHC_T00005552001"/>
</dbReference>
<dbReference type="PRINTS" id="PR00834">
    <property type="entry name" value="PROTEASES2C"/>
</dbReference>
<dbReference type="PhylomeDB" id="R7QFP4"/>
<feature type="signal peptide" evidence="5">
    <location>
        <begin position="1"/>
        <end position="26"/>
    </location>
</feature>
<dbReference type="CDD" id="cd00600">
    <property type="entry name" value="Sm_like"/>
    <property type="match status" value="1"/>
</dbReference>
<gene>
    <name evidence="7" type="ORF">CHC_T00005552001</name>
</gene>
<evidence type="ECO:0000256" key="1">
    <source>
        <dbReference type="ARBA" id="ARBA00010541"/>
    </source>
</evidence>
<dbReference type="AlphaFoldDB" id="R7QFP4"/>
<dbReference type="GO" id="GO:0006508">
    <property type="term" value="P:proteolysis"/>
    <property type="evidence" value="ECO:0007669"/>
    <property type="project" value="UniProtKB-KW"/>
</dbReference>
<dbReference type="RefSeq" id="XP_005716713.1">
    <property type="nucleotide sequence ID" value="XM_005716656.1"/>
</dbReference>
<dbReference type="InterPro" id="IPR009003">
    <property type="entry name" value="Peptidase_S1_PA"/>
</dbReference>
<organism evidence="7 8">
    <name type="scientific">Chondrus crispus</name>
    <name type="common">Carrageen Irish moss</name>
    <name type="synonym">Polymorpha crispa</name>
    <dbReference type="NCBI Taxonomy" id="2769"/>
    <lineage>
        <taxon>Eukaryota</taxon>
        <taxon>Rhodophyta</taxon>
        <taxon>Florideophyceae</taxon>
        <taxon>Rhodymeniophycidae</taxon>
        <taxon>Gigartinales</taxon>
        <taxon>Gigartinaceae</taxon>
        <taxon>Chondrus</taxon>
    </lineage>
</organism>
<dbReference type="OrthoDB" id="4217619at2759"/>
<evidence type="ECO:0000313" key="7">
    <source>
        <dbReference type="EMBL" id="CDF36894.1"/>
    </source>
</evidence>
<evidence type="ECO:0000259" key="6">
    <source>
        <dbReference type="PROSITE" id="PS50106"/>
    </source>
</evidence>
<feature type="compositionally biased region" description="Pro residues" evidence="4">
    <location>
        <begin position="23"/>
        <end position="32"/>
    </location>
</feature>
<keyword evidence="8" id="KW-1185">Reference proteome</keyword>
<dbReference type="PANTHER" id="PTHR22939:SF129">
    <property type="entry name" value="SERINE PROTEASE HTRA2, MITOCHONDRIAL"/>
    <property type="match status" value="1"/>
</dbReference>
<accession>R7QFP4</accession>
<dbReference type="GO" id="GO:0004252">
    <property type="term" value="F:serine-type endopeptidase activity"/>
    <property type="evidence" value="ECO:0007669"/>
    <property type="project" value="InterPro"/>
</dbReference>
<dbReference type="OMA" id="MANASIK"/>
<dbReference type="SMART" id="SM00228">
    <property type="entry name" value="PDZ"/>
    <property type="match status" value="1"/>
</dbReference>
<dbReference type="Pfam" id="PF13180">
    <property type="entry name" value="PDZ_2"/>
    <property type="match status" value="1"/>
</dbReference>
<reference evidence="8" key="1">
    <citation type="journal article" date="2013" name="Proc. Natl. Acad. Sci. U.S.A.">
        <title>Genome structure and metabolic features in the red seaweed Chondrus crispus shed light on evolution of the Archaeplastida.</title>
        <authorList>
            <person name="Collen J."/>
            <person name="Porcel B."/>
            <person name="Carre W."/>
            <person name="Ball S.G."/>
            <person name="Chaparro C."/>
            <person name="Tonon T."/>
            <person name="Barbeyron T."/>
            <person name="Michel G."/>
            <person name="Noel B."/>
            <person name="Valentin K."/>
            <person name="Elias M."/>
            <person name="Artiguenave F."/>
            <person name="Arun A."/>
            <person name="Aury J.M."/>
            <person name="Barbosa-Neto J.F."/>
            <person name="Bothwell J.H."/>
            <person name="Bouget F.Y."/>
            <person name="Brillet L."/>
            <person name="Cabello-Hurtado F."/>
            <person name="Capella-Gutierrez S."/>
            <person name="Charrier B."/>
            <person name="Cladiere L."/>
            <person name="Cock J.M."/>
            <person name="Coelho S.M."/>
            <person name="Colleoni C."/>
            <person name="Czjzek M."/>
            <person name="Da Silva C."/>
            <person name="Delage L."/>
            <person name="Denoeud F."/>
            <person name="Deschamps P."/>
            <person name="Dittami S.M."/>
            <person name="Gabaldon T."/>
            <person name="Gachon C.M."/>
            <person name="Groisillier A."/>
            <person name="Herve C."/>
            <person name="Jabbari K."/>
            <person name="Katinka M."/>
            <person name="Kloareg B."/>
            <person name="Kowalczyk N."/>
            <person name="Labadie K."/>
            <person name="Leblanc C."/>
            <person name="Lopez P.J."/>
            <person name="McLachlan D.H."/>
            <person name="Meslet-Cladiere L."/>
            <person name="Moustafa A."/>
            <person name="Nehr Z."/>
            <person name="Nyvall Collen P."/>
            <person name="Panaud O."/>
            <person name="Partensky F."/>
            <person name="Poulain J."/>
            <person name="Rensing S.A."/>
            <person name="Rousvoal S."/>
            <person name="Samson G."/>
            <person name="Symeonidi A."/>
            <person name="Weissenbach J."/>
            <person name="Zambounis A."/>
            <person name="Wincker P."/>
            <person name="Boyen C."/>
        </authorList>
    </citation>
    <scope>NUCLEOTIDE SEQUENCE [LARGE SCALE GENOMIC DNA]</scope>
    <source>
        <strain evidence="8">cv. Stackhouse</strain>
    </source>
</reference>
<protein>
    <recommendedName>
        <fullName evidence="6">PDZ domain-containing protein</fullName>
    </recommendedName>
</protein>
<evidence type="ECO:0000256" key="2">
    <source>
        <dbReference type="ARBA" id="ARBA00022670"/>
    </source>
</evidence>
<dbReference type="InterPro" id="IPR001940">
    <property type="entry name" value="Peptidase_S1C"/>
</dbReference>
<feature type="compositionally biased region" description="Pro residues" evidence="4">
    <location>
        <begin position="57"/>
        <end position="71"/>
    </location>
</feature>
<dbReference type="EMBL" id="HG001807">
    <property type="protein sequence ID" value="CDF36894.1"/>
    <property type="molecule type" value="Genomic_DNA"/>
</dbReference>
<dbReference type="Gene3D" id="2.30.42.10">
    <property type="match status" value="1"/>
</dbReference>